<feature type="compositionally biased region" description="Polar residues" evidence="1">
    <location>
        <begin position="105"/>
        <end position="122"/>
    </location>
</feature>
<reference evidence="2 3" key="1">
    <citation type="submission" date="2024-05" db="EMBL/GenBank/DDBJ databases">
        <title>A draft genome resource for the thread blight pathogen Marasmius tenuissimus strain MS-2.</title>
        <authorList>
            <person name="Yulfo-Soto G.E."/>
            <person name="Baruah I.K."/>
            <person name="Amoako-Attah I."/>
            <person name="Bukari Y."/>
            <person name="Meinhardt L.W."/>
            <person name="Bailey B.A."/>
            <person name="Cohen S.P."/>
        </authorList>
    </citation>
    <scope>NUCLEOTIDE SEQUENCE [LARGE SCALE GENOMIC DNA]</scope>
    <source>
        <strain evidence="2 3">MS-2</strain>
    </source>
</reference>
<feature type="compositionally biased region" description="Basic and acidic residues" evidence="1">
    <location>
        <begin position="94"/>
        <end position="104"/>
    </location>
</feature>
<feature type="region of interest" description="Disordered" evidence="1">
    <location>
        <begin position="55"/>
        <end position="203"/>
    </location>
</feature>
<dbReference type="EMBL" id="JBBXMP010000185">
    <property type="protein sequence ID" value="KAL0060245.1"/>
    <property type="molecule type" value="Genomic_DNA"/>
</dbReference>
<sequence>MLPENTRDLIEAVEEYTDYYFLDARTFADHFIEKVSLPHSVHFGLLDDSWTDSFEHAQSSHNDQERPKDNECEPDDGGPEEGAQNKRLRRKKTTRAEVTHERKVSASTPIITANDPSVPASNQKRKLNNQNSSKPPSKRAKPSTKTTNSTPIVKTGLKNKKQKTKTTENNTADESMLQEGKSVGFEDNKGADQRERASASSSIPVKIQSKPLELTVGQQARSDGKSKFSARHLPDFIRENDGDRSILYPLAKEALGHVHSWGVINRNAVQSIVDRGWGPGKVVIPEVGKSAISGVVDVKASDLRHEMSTIAVTAVQEFFDEHSTTSPPPEDPDAEEGWIFRDEKSRAEYAQYMTSKYPLATQKGTVPVSPMHFREFQGQLGGNASDPVIISKSGLFEHPLILRVLGVYFSCIELIPEGIERREEKPFGALELAIQSVERALTLFHTGHPPSREELASKKNHFSYANWGAQPVLDWAGKKTEKSRYNEFRSTIRSLGDAKWKAIVAGAREFVVKKRTVRKRGASRKEKPVKDGGDELSNDDGDIIMSDLPDPIPESIETMATTGRADKIESEASIVGDGSEKHAESGGDKRVEVGDYEGGSSEEESHAGSGQRVDDKYGHNSDSDNDFDDCGNGNGGNREDDDGVDADDMATGSVE</sequence>
<dbReference type="Proteomes" id="UP001437256">
    <property type="component" value="Unassembled WGS sequence"/>
</dbReference>
<accession>A0ABR2ZGA8</accession>
<feature type="compositionally biased region" description="Basic and acidic residues" evidence="1">
    <location>
        <begin position="62"/>
        <end position="71"/>
    </location>
</feature>
<proteinExistence type="predicted"/>
<feature type="compositionally biased region" description="Basic and acidic residues" evidence="1">
    <location>
        <begin position="523"/>
        <end position="533"/>
    </location>
</feature>
<comment type="caution">
    <text evidence="2">The sequence shown here is derived from an EMBL/GenBank/DDBJ whole genome shotgun (WGS) entry which is preliminary data.</text>
</comment>
<feature type="compositionally biased region" description="Basic and acidic residues" evidence="1">
    <location>
        <begin position="578"/>
        <end position="593"/>
    </location>
</feature>
<feature type="compositionally biased region" description="Basic and acidic residues" evidence="1">
    <location>
        <begin position="184"/>
        <end position="197"/>
    </location>
</feature>
<evidence type="ECO:0000313" key="3">
    <source>
        <dbReference type="Proteomes" id="UP001437256"/>
    </source>
</evidence>
<gene>
    <name evidence="2" type="ORF">AAF712_012955</name>
</gene>
<feature type="region of interest" description="Disordered" evidence="1">
    <location>
        <begin position="516"/>
        <end position="655"/>
    </location>
</feature>
<evidence type="ECO:0000256" key="1">
    <source>
        <dbReference type="SAM" id="MobiDB-lite"/>
    </source>
</evidence>
<organism evidence="2 3">
    <name type="scientific">Marasmius tenuissimus</name>
    <dbReference type="NCBI Taxonomy" id="585030"/>
    <lineage>
        <taxon>Eukaryota</taxon>
        <taxon>Fungi</taxon>
        <taxon>Dikarya</taxon>
        <taxon>Basidiomycota</taxon>
        <taxon>Agaricomycotina</taxon>
        <taxon>Agaricomycetes</taxon>
        <taxon>Agaricomycetidae</taxon>
        <taxon>Agaricales</taxon>
        <taxon>Marasmiineae</taxon>
        <taxon>Marasmiaceae</taxon>
        <taxon>Marasmius</taxon>
    </lineage>
</organism>
<protein>
    <submittedName>
        <fullName evidence="2">Uncharacterized protein</fullName>
    </submittedName>
</protein>
<name>A0ABR2ZGA8_9AGAR</name>
<feature type="compositionally biased region" description="Acidic residues" evidence="1">
    <location>
        <begin position="639"/>
        <end position="648"/>
    </location>
</feature>
<evidence type="ECO:0000313" key="2">
    <source>
        <dbReference type="EMBL" id="KAL0060245.1"/>
    </source>
</evidence>
<feature type="compositionally biased region" description="Basic and acidic residues" evidence="1">
    <location>
        <begin position="612"/>
        <end position="622"/>
    </location>
</feature>
<keyword evidence="3" id="KW-1185">Reference proteome</keyword>